<sequence length="433" mass="47418">MGTTVSGRRARLLVPGILCLLASVPALAAETQQLALPQVIESSLHNNGDLKAFREEKGIRDAGKTRAGLLPNPTLDLEGGTGTLTGSSAENNLAIGISQEFLLAGKRDKRLTVAERELEAYRWQLADRERTLAEEVKTAFYDAMLAEQRLKLTDRSIELNRQLLEVTKDRLAAGDIPELEMNLAKVELTRSEGTRIEVERALLQTRAKLFTFMGLPSGEAPAITGNLDNGFSLNKSMVDLKQLALGKRPDLKALEAEKSRGDAEIVLAQSEAIPNLTAGLAFRREATAIEVSSAEHKDTDYLIGVKLSMPIPLFDRNQAGIQEARAKRSSTESRLTAATRNVERDVETTYISVQNAEKVLSLYKSNIIPQLEENLKLTQEAYRLGEVGILSVIQEQKKFFEVSDGYLTALHARQLALVKLESAVATDINGGAQ</sequence>
<evidence type="ECO:0000256" key="1">
    <source>
        <dbReference type="ARBA" id="ARBA00007613"/>
    </source>
</evidence>
<dbReference type="PANTHER" id="PTHR30203:SF24">
    <property type="entry name" value="BLR4935 PROTEIN"/>
    <property type="match status" value="1"/>
</dbReference>
<dbReference type="Proteomes" id="UP001144352">
    <property type="component" value="Unassembled WGS sequence"/>
</dbReference>
<gene>
    <name evidence="3" type="ORF">GHYDROH2_30540</name>
</gene>
<dbReference type="AlphaFoldDB" id="A0A9W6LDA9"/>
<name>A0A9W6LDA9_9BACT</name>
<proteinExistence type="inferred from homology"/>
<protein>
    <submittedName>
        <fullName evidence="3">RND transporter</fullName>
    </submittedName>
</protein>
<dbReference type="Gene3D" id="1.20.1600.10">
    <property type="entry name" value="Outer membrane efflux proteins (OEP)"/>
    <property type="match status" value="1"/>
</dbReference>
<keyword evidence="4" id="KW-1185">Reference proteome</keyword>
<comment type="caution">
    <text evidence="3">The sequence shown here is derived from an EMBL/GenBank/DDBJ whole genome shotgun (WGS) entry which is preliminary data.</text>
</comment>
<comment type="similarity">
    <text evidence="1">Belongs to the outer membrane factor (OMF) (TC 1.B.17) family.</text>
</comment>
<evidence type="ECO:0000313" key="4">
    <source>
        <dbReference type="Proteomes" id="UP001144352"/>
    </source>
</evidence>
<accession>A0A9W6LDA9</accession>
<dbReference type="RefSeq" id="WP_214187491.1">
    <property type="nucleotide sequence ID" value="NZ_BSDS01000002.1"/>
</dbReference>
<evidence type="ECO:0000313" key="3">
    <source>
        <dbReference type="EMBL" id="GLI39553.1"/>
    </source>
</evidence>
<dbReference type="EMBL" id="BSDS01000002">
    <property type="protein sequence ID" value="GLI39553.1"/>
    <property type="molecule type" value="Genomic_DNA"/>
</dbReference>
<dbReference type="GO" id="GO:0015562">
    <property type="term" value="F:efflux transmembrane transporter activity"/>
    <property type="evidence" value="ECO:0007669"/>
    <property type="project" value="InterPro"/>
</dbReference>
<dbReference type="InterPro" id="IPR003423">
    <property type="entry name" value="OMP_efflux"/>
</dbReference>
<dbReference type="Pfam" id="PF02321">
    <property type="entry name" value="OEP"/>
    <property type="match status" value="2"/>
</dbReference>
<dbReference type="InterPro" id="IPR010131">
    <property type="entry name" value="MdtP/NodT-like"/>
</dbReference>
<feature type="chain" id="PRO_5040866652" evidence="2">
    <location>
        <begin position="29"/>
        <end position="433"/>
    </location>
</feature>
<feature type="signal peptide" evidence="2">
    <location>
        <begin position="1"/>
        <end position="28"/>
    </location>
</feature>
<organism evidence="3 4">
    <name type="scientific">Geobacter hydrogenophilus</name>
    <dbReference type="NCBI Taxonomy" id="40983"/>
    <lineage>
        <taxon>Bacteria</taxon>
        <taxon>Pseudomonadati</taxon>
        <taxon>Thermodesulfobacteriota</taxon>
        <taxon>Desulfuromonadia</taxon>
        <taxon>Geobacterales</taxon>
        <taxon>Geobacteraceae</taxon>
        <taxon>Geobacter</taxon>
    </lineage>
</organism>
<reference evidence="3" key="1">
    <citation type="submission" date="2022-12" db="EMBL/GenBank/DDBJ databases">
        <title>Reference genome sequencing for broad-spectrum identification of bacterial and archaeal isolates by mass spectrometry.</title>
        <authorList>
            <person name="Sekiguchi Y."/>
            <person name="Tourlousse D.M."/>
        </authorList>
    </citation>
    <scope>NUCLEOTIDE SEQUENCE</scope>
    <source>
        <strain evidence="3">H2</strain>
    </source>
</reference>
<dbReference type="PANTHER" id="PTHR30203">
    <property type="entry name" value="OUTER MEMBRANE CATION EFFLUX PROTEIN"/>
    <property type="match status" value="1"/>
</dbReference>
<keyword evidence="2" id="KW-0732">Signal</keyword>
<evidence type="ECO:0000256" key="2">
    <source>
        <dbReference type="SAM" id="SignalP"/>
    </source>
</evidence>
<dbReference type="SUPFAM" id="SSF56954">
    <property type="entry name" value="Outer membrane efflux proteins (OEP)"/>
    <property type="match status" value="1"/>
</dbReference>